<dbReference type="PANTHER" id="PTHR33204">
    <property type="entry name" value="TRANSCRIPTIONAL REGULATOR, MARR FAMILY"/>
    <property type="match status" value="1"/>
</dbReference>
<dbReference type="Pfam" id="PF01638">
    <property type="entry name" value="HxlR"/>
    <property type="match status" value="1"/>
</dbReference>
<protein>
    <submittedName>
        <fullName evidence="5">HxlR family transcriptional regulator</fullName>
    </submittedName>
</protein>
<keyword evidence="3" id="KW-0804">Transcription</keyword>
<keyword evidence="1" id="KW-0805">Transcription regulation</keyword>
<dbReference type="Gene3D" id="1.10.10.10">
    <property type="entry name" value="Winged helix-like DNA-binding domain superfamily/Winged helix DNA-binding domain"/>
    <property type="match status" value="1"/>
</dbReference>
<dbReference type="InterPro" id="IPR002577">
    <property type="entry name" value="HTH_HxlR"/>
</dbReference>
<comment type="caution">
    <text evidence="5">The sequence shown here is derived from an EMBL/GenBank/DDBJ whole genome shotgun (WGS) entry which is preliminary data.</text>
</comment>
<feature type="domain" description="HTH hxlR-type" evidence="4">
    <location>
        <begin position="1"/>
        <end position="84"/>
    </location>
</feature>
<evidence type="ECO:0000313" key="6">
    <source>
        <dbReference type="Proteomes" id="UP000295188"/>
    </source>
</evidence>
<gene>
    <name evidence="5" type="ORF">EDC37_103181</name>
</gene>
<reference evidence="5 6" key="1">
    <citation type="submission" date="2019-03" db="EMBL/GenBank/DDBJ databases">
        <title>Genomic Encyclopedia of Type Strains, Phase IV (KMG-IV): sequencing the most valuable type-strain genomes for metagenomic binning, comparative biology and taxonomic classification.</title>
        <authorList>
            <person name="Goeker M."/>
        </authorList>
    </citation>
    <scope>NUCLEOTIDE SEQUENCE [LARGE SCALE GENOMIC DNA]</scope>
    <source>
        <strain evidence="5 6">DSM 20467</strain>
    </source>
</reference>
<dbReference type="SUPFAM" id="SSF46785">
    <property type="entry name" value="Winged helix' DNA-binding domain"/>
    <property type="match status" value="1"/>
</dbReference>
<dbReference type="OrthoDB" id="9791143at2"/>
<evidence type="ECO:0000256" key="2">
    <source>
        <dbReference type="ARBA" id="ARBA00023125"/>
    </source>
</evidence>
<evidence type="ECO:0000259" key="4">
    <source>
        <dbReference type="PROSITE" id="PS51118"/>
    </source>
</evidence>
<keyword evidence="6" id="KW-1185">Reference proteome</keyword>
<organism evidence="5 6">
    <name type="scientific">Pectinatus cerevisiiphilus</name>
    <dbReference type="NCBI Taxonomy" id="86956"/>
    <lineage>
        <taxon>Bacteria</taxon>
        <taxon>Bacillati</taxon>
        <taxon>Bacillota</taxon>
        <taxon>Negativicutes</taxon>
        <taxon>Selenomonadales</taxon>
        <taxon>Selenomonadaceae</taxon>
        <taxon>Pectinatus</taxon>
    </lineage>
</organism>
<dbReference type="InterPro" id="IPR036390">
    <property type="entry name" value="WH_DNA-bd_sf"/>
</dbReference>
<dbReference type="InterPro" id="IPR036388">
    <property type="entry name" value="WH-like_DNA-bd_sf"/>
</dbReference>
<dbReference type="Proteomes" id="UP000295188">
    <property type="component" value="Unassembled WGS sequence"/>
</dbReference>
<dbReference type="GO" id="GO:0003677">
    <property type="term" value="F:DNA binding"/>
    <property type="evidence" value="ECO:0007669"/>
    <property type="project" value="UniProtKB-KW"/>
</dbReference>
<dbReference type="PANTHER" id="PTHR33204:SF37">
    <property type="entry name" value="HTH-TYPE TRANSCRIPTIONAL REGULATOR YODB"/>
    <property type="match status" value="1"/>
</dbReference>
<dbReference type="EMBL" id="SMAA01000003">
    <property type="protein sequence ID" value="TCS81011.1"/>
    <property type="molecule type" value="Genomic_DNA"/>
</dbReference>
<keyword evidence="2" id="KW-0238">DNA-binding</keyword>
<evidence type="ECO:0000256" key="3">
    <source>
        <dbReference type="ARBA" id="ARBA00023163"/>
    </source>
</evidence>
<dbReference type="PROSITE" id="PS51118">
    <property type="entry name" value="HTH_HXLR"/>
    <property type="match status" value="1"/>
</dbReference>
<evidence type="ECO:0000313" key="5">
    <source>
        <dbReference type="EMBL" id="TCS81011.1"/>
    </source>
</evidence>
<accession>A0A4R3KEE5</accession>
<proteinExistence type="predicted"/>
<sequence>MLILRGIEQKGFVRFNETKRVLSASGRILQTHLRELEGDGLIQRIDYPGYPRRTDYVFTEVGKTLIPIINSIYKWNIKRMKEQQIPITTETSIYHQDID</sequence>
<evidence type="ECO:0000256" key="1">
    <source>
        <dbReference type="ARBA" id="ARBA00023015"/>
    </source>
</evidence>
<dbReference type="AlphaFoldDB" id="A0A4R3KEE5"/>
<name>A0A4R3KEE5_9FIRM</name>